<dbReference type="InterPro" id="IPR001789">
    <property type="entry name" value="Sig_transdc_resp-reg_receiver"/>
</dbReference>
<evidence type="ECO:0000256" key="4">
    <source>
        <dbReference type="ARBA" id="ARBA00022553"/>
    </source>
</evidence>
<feature type="domain" description="OmpR/PhoB-type" evidence="13">
    <location>
        <begin position="129"/>
        <end position="227"/>
    </location>
</feature>
<dbReference type="GO" id="GO:0000987">
    <property type="term" value="F:cis-regulatory region sequence-specific DNA binding"/>
    <property type="evidence" value="ECO:0007669"/>
    <property type="project" value="UniProtKB-ARBA"/>
</dbReference>
<dbReference type="PROSITE" id="PS50110">
    <property type="entry name" value="RESPONSE_REGULATORY"/>
    <property type="match status" value="1"/>
</dbReference>
<dbReference type="GO" id="GO:0000156">
    <property type="term" value="F:phosphorelay response regulator activity"/>
    <property type="evidence" value="ECO:0007669"/>
    <property type="project" value="TreeGrafter"/>
</dbReference>
<evidence type="ECO:0000256" key="7">
    <source>
        <dbReference type="ARBA" id="ARBA00023125"/>
    </source>
</evidence>
<comment type="subcellular location">
    <subcellularLocation>
        <location evidence="1">Cytoplasm</location>
    </subcellularLocation>
</comment>
<evidence type="ECO:0000313" key="14">
    <source>
        <dbReference type="EMBL" id="AFM39953.1"/>
    </source>
</evidence>
<dbReference type="Pfam" id="PF00486">
    <property type="entry name" value="Trans_reg_C"/>
    <property type="match status" value="1"/>
</dbReference>
<dbReference type="EMBL" id="CP003639">
    <property type="protein sequence ID" value="AFM39953.1"/>
    <property type="molecule type" value="Genomic_DNA"/>
</dbReference>
<dbReference type="GO" id="GO:0032993">
    <property type="term" value="C:protein-DNA complex"/>
    <property type="evidence" value="ECO:0007669"/>
    <property type="project" value="TreeGrafter"/>
</dbReference>
<dbReference type="STRING" id="646529.Desaci_0906"/>
<reference evidence="14 15" key="1">
    <citation type="journal article" date="2012" name="J. Bacteriol.">
        <title>Complete genome sequences of Desulfosporosinus orientis DSM765T, Desulfosporosinus youngiae DSM17734T, Desulfosporosinus meridiei DSM13257T, and Desulfosporosinus acidiphilus DSM22704T.</title>
        <authorList>
            <person name="Pester M."/>
            <person name="Brambilla E."/>
            <person name="Alazard D."/>
            <person name="Rattei T."/>
            <person name="Weinmaier T."/>
            <person name="Han J."/>
            <person name="Lucas S."/>
            <person name="Lapidus A."/>
            <person name="Cheng J.F."/>
            <person name="Goodwin L."/>
            <person name="Pitluck S."/>
            <person name="Peters L."/>
            <person name="Ovchinnikova G."/>
            <person name="Teshima H."/>
            <person name="Detter J.C."/>
            <person name="Han C.S."/>
            <person name="Tapia R."/>
            <person name="Land M.L."/>
            <person name="Hauser L."/>
            <person name="Kyrpides N.C."/>
            <person name="Ivanova N.N."/>
            <person name="Pagani I."/>
            <person name="Huntmann M."/>
            <person name="Wei C.L."/>
            <person name="Davenport K.W."/>
            <person name="Daligault H."/>
            <person name="Chain P.S."/>
            <person name="Chen A."/>
            <person name="Mavromatis K."/>
            <person name="Markowitz V."/>
            <person name="Szeto E."/>
            <person name="Mikhailova N."/>
            <person name="Pati A."/>
            <person name="Wagner M."/>
            <person name="Woyke T."/>
            <person name="Ollivier B."/>
            <person name="Klenk H.P."/>
            <person name="Spring S."/>
            <person name="Loy A."/>
        </authorList>
    </citation>
    <scope>NUCLEOTIDE SEQUENCE [LARGE SCALE GENOMIC DNA]</scope>
    <source>
        <strain evidence="15">DSM 22704 / JCM 16185 / SJ4</strain>
    </source>
</reference>
<dbReference type="Gene3D" id="6.10.250.690">
    <property type="match status" value="1"/>
</dbReference>
<feature type="modified residue" description="4-aspartylphosphate" evidence="10">
    <location>
        <position position="56"/>
    </location>
</feature>
<proteinExistence type="predicted"/>
<dbReference type="InterPro" id="IPR039420">
    <property type="entry name" value="WalR-like"/>
</dbReference>
<protein>
    <recommendedName>
        <fullName evidence="2">Stage 0 sporulation protein A homolog</fullName>
    </recommendedName>
</protein>
<dbReference type="Proteomes" id="UP000002892">
    <property type="component" value="Chromosome"/>
</dbReference>
<keyword evidence="5" id="KW-0902">Two-component regulatory system</keyword>
<dbReference type="Gene3D" id="3.40.50.2300">
    <property type="match status" value="1"/>
</dbReference>
<dbReference type="SMART" id="SM00862">
    <property type="entry name" value="Trans_reg_C"/>
    <property type="match status" value="1"/>
</dbReference>
<dbReference type="InterPro" id="IPR011006">
    <property type="entry name" value="CheY-like_superfamily"/>
</dbReference>
<dbReference type="InterPro" id="IPR001867">
    <property type="entry name" value="OmpR/PhoB-type_DNA-bd"/>
</dbReference>
<dbReference type="OrthoDB" id="9790454at2"/>
<organism evidence="14 15">
    <name type="scientific">Desulfosporosinus acidiphilus (strain DSM 22704 / JCM 16185 / SJ4)</name>
    <dbReference type="NCBI Taxonomy" id="646529"/>
    <lineage>
        <taxon>Bacteria</taxon>
        <taxon>Bacillati</taxon>
        <taxon>Bacillota</taxon>
        <taxon>Clostridia</taxon>
        <taxon>Eubacteriales</taxon>
        <taxon>Desulfitobacteriaceae</taxon>
        <taxon>Desulfosporosinus</taxon>
    </lineage>
</organism>
<dbReference type="SMART" id="SM00448">
    <property type="entry name" value="REC"/>
    <property type="match status" value="1"/>
</dbReference>
<evidence type="ECO:0000256" key="11">
    <source>
        <dbReference type="PROSITE-ProRule" id="PRU01091"/>
    </source>
</evidence>
<dbReference type="PANTHER" id="PTHR48111:SF50">
    <property type="entry name" value="KDP OPERON TRANSCRIPTIONAL REGULATORY PROTEIN KDPE"/>
    <property type="match status" value="1"/>
</dbReference>
<evidence type="ECO:0000256" key="6">
    <source>
        <dbReference type="ARBA" id="ARBA00023015"/>
    </source>
</evidence>
<name>I4D2C9_DESAJ</name>
<evidence type="ECO:0000256" key="5">
    <source>
        <dbReference type="ARBA" id="ARBA00023012"/>
    </source>
</evidence>
<gene>
    <name evidence="14" type="ordered locus">Desaci_0906</name>
</gene>
<feature type="domain" description="Response regulatory" evidence="12">
    <location>
        <begin position="7"/>
        <end position="120"/>
    </location>
</feature>
<dbReference type="FunFam" id="3.40.50.2300:FF:000021">
    <property type="entry name" value="Two-component system response regulator KdpE"/>
    <property type="match status" value="1"/>
</dbReference>
<evidence type="ECO:0000256" key="8">
    <source>
        <dbReference type="ARBA" id="ARBA00023163"/>
    </source>
</evidence>
<dbReference type="PROSITE" id="PS51755">
    <property type="entry name" value="OMPR_PHOB"/>
    <property type="match status" value="1"/>
</dbReference>
<keyword evidence="15" id="KW-1185">Reference proteome</keyword>
<dbReference type="SUPFAM" id="SSF52172">
    <property type="entry name" value="CheY-like"/>
    <property type="match status" value="1"/>
</dbReference>
<sequence>MNEKGKRILVIDDEPQIQRLLKVSLSVHGYEVSEAIDANEGLSKIKQMKPDLIVLDLGLPDLDGIDVLTKVRETSKVPVVVLTAREHENDKILAFDLGADDYVTKPFGMGELLARIRNALRHSSDVNDEEILKFGNITIDQENREVRVNDNQIKLTPTEYQLITMLAQNKGKIVTHHQLLSKIWGVDKDANSHYLRIYIGQLRKKLEQDPSEPIHIINEPGVGYKIV</sequence>
<evidence type="ECO:0000259" key="13">
    <source>
        <dbReference type="PROSITE" id="PS51755"/>
    </source>
</evidence>
<dbReference type="CDD" id="cd00383">
    <property type="entry name" value="trans_reg_C"/>
    <property type="match status" value="1"/>
</dbReference>
<accession>I4D2C9</accession>
<dbReference type="eggNOG" id="COG0745">
    <property type="taxonomic scope" value="Bacteria"/>
</dbReference>
<dbReference type="GO" id="GO:0042802">
    <property type="term" value="F:identical protein binding"/>
    <property type="evidence" value="ECO:0007669"/>
    <property type="project" value="UniProtKB-ARBA"/>
</dbReference>
<keyword evidence="6" id="KW-0805">Transcription regulation</keyword>
<keyword evidence="4 10" id="KW-0597">Phosphoprotein</keyword>
<dbReference type="CDD" id="cd17620">
    <property type="entry name" value="REC_OmpR_KdpE-like"/>
    <property type="match status" value="1"/>
</dbReference>
<dbReference type="KEGG" id="dai:Desaci_0906"/>
<dbReference type="Pfam" id="PF00072">
    <property type="entry name" value="Response_reg"/>
    <property type="match status" value="1"/>
</dbReference>
<evidence type="ECO:0000256" key="3">
    <source>
        <dbReference type="ARBA" id="ARBA00022490"/>
    </source>
</evidence>
<comment type="function">
    <text evidence="9">May play the central regulatory role in sporulation. It may be an element of the effector pathway responsible for the activation of sporulation genes in response to nutritional stress. Spo0A may act in concert with spo0H (a sigma factor) to control the expression of some genes that are critical to the sporulation process.</text>
</comment>
<dbReference type="GO" id="GO:0045893">
    <property type="term" value="P:positive regulation of DNA-templated transcription"/>
    <property type="evidence" value="ECO:0007669"/>
    <property type="project" value="UniProtKB-ARBA"/>
</dbReference>
<evidence type="ECO:0000256" key="2">
    <source>
        <dbReference type="ARBA" id="ARBA00018672"/>
    </source>
</evidence>
<evidence type="ECO:0000256" key="10">
    <source>
        <dbReference type="PROSITE-ProRule" id="PRU00169"/>
    </source>
</evidence>
<dbReference type="PANTHER" id="PTHR48111">
    <property type="entry name" value="REGULATOR OF RPOS"/>
    <property type="match status" value="1"/>
</dbReference>
<evidence type="ECO:0000256" key="1">
    <source>
        <dbReference type="ARBA" id="ARBA00004496"/>
    </source>
</evidence>
<keyword evidence="3" id="KW-0963">Cytoplasm</keyword>
<keyword evidence="8" id="KW-0804">Transcription</keyword>
<dbReference type="GO" id="GO:0005829">
    <property type="term" value="C:cytosol"/>
    <property type="evidence" value="ECO:0007669"/>
    <property type="project" value="TreeGrafter"/>
</dbReference>
<keyword evidence="7 11" id="KW-0238">DNA-binding</keyword>
<dbReference type="HOGENOM" id="CLU_000445_30_8_9"/>
<evidence type="ECO:0000256" key="9">
    <source>
        <dbReference type="ARBA" id="ARBA00024867"/>
    </source>
</evidence>
<evidence type="ECO:0000259" key="12">
    <source>
        <dbReference type="PROSITE" id="PS50110"/>
    </source>
</evidence>
<dbReference type="InterPro" id="IPR036388">
    <property type="entry name" value="WH-like_DNA-bd_sf"/>
</dbReference>
<feature type="DNA-binding region" description="OmpR/PhoB-type" evidence="11">
    <location>
        <begin position="129"/>
        <end position="227"/>
    </location>
</feature>
<dbReference type="Gene3D" id="1.10.10.10">
    <property type="entry name" value="Winged helix-like DNA-binding domain superfamily/Winged helix DNA-binding domain"/>
    <property type="match status" value="1"/>
</dbReference>
<dbReference type="AlphaFoldDB" id="I4D2C9"/>
<evidence type="ECO:0000313" key="15">
    <source>
        <dbReference type="Proteomes" id="UP000002892"/>
    </source>
</evidence>